<dbReference type="EMBL" id="MU858092">
    <property type="protein sequence ID" value="KAK4214517.1"/>
    <property type="molecule type" value="Genomic_DNA"/>
</dbReference>
<keyword evidence="10" id="KW-0496">Mitochondrion</keyword>
<comment type="caution">
    <text evidence="15">The sequence shown here is derived from an EMBL/GenBank/DDBJ whole genome shotgun (WGS) entry which is preliminary data.</text>
</comment>
<organism evidence="15 16">
    <name type="scientific">Rhypophila decipiens</name>
    <dbReference type="NCBI Taxonomy" id="261697"/>
    <lineage>
        <taxon>Eukaryota</taxon>
        <taxon>Fungi</taxon>
        <taxon>Dikarya</taxon>
        <taxon>Ascomycota</taxon>
        <taxon>Pezizomycotina</taxon>
        <taxon>Sordariomycetes</taxon>
        <taxon>Sordariomycetidae</taxon>
        <taxon>Sordariales</taxon>
        <taxon>Naviculisporaceae</taxon>
        <taxon>Rhypophila</taxon>
    </lineage>
</organism>
<evidence type="ECO:0000256" key="11">
    <source>
        <dbReference type="ARBA" id="ARBA00023136"/>
    </source>
</evidence>
<dbReference type="PANTHER" id="PTHR39476">
    <property type="entry name" value="NADH:UBIQUINONE OXIDOREDUCTASE 6.6KD SUBUNIT"/>
    <property type="match status" value="1"/>
</dbReference>
<keyword evidence="9 14" id="KW-1133">Transmembrane helix</keyword>
<evidence type="ECO:0000256" key="4">
    <source>
        <dbReference type="ARBA" id="ARBA00022448"/>
    </source>
</evidence>
<evidence type="ECO:0000256" key="12">
    <source>
        <dbReference type="ARBA" id="ARBA00030212"/>
    </source>
</evidence>
<evidence type="ECO:0000256" key="5">
    <source>
        <dbReference type="ARBA" id="ARBA00022660"/>
    </source>
</evidence>
<keyword evidence="5" id="KW-0679">Respiratory chain</keyword>
<name>A0AAN6YDC8_9PEZI</name>
<evidence type="ECO:0000256" key="3">
    <source>
        <dbReference type="ARBA" id="ARBA00018681"/>
    </source>
</evidence>
<dbReference type="InterPro" id="IPR009866">
    <property type="entry name" value="NADH_UbQ_OxRdtase_NDUFB4_su"/>
</dbReference>
<keyword evidence="6 14" id="KW-0812">Transmembrane</keyword>
<feature type="transmembrane region" description="Helical" evidence="14">
    <location>
        <begin position="35"/>
        <end position="55"/>
    </location>
</feature>
<protein>
    <recommendedName>
        <fullName evidence="3">NADH dehydrogenase [ubiquinone] 1 beta subcomplex subunit 4</fullName>
    </recommendedName>
    <alternativeName>
        <fullName evidence="12">Complex I-B15</fullName>
    </alternativeName>
    <alternativeName>
        <fullName evidence="13">NADH-ubiquinone oxidoreductase B15 subunit</fullName>
    </alternativeName>
</protein>
<comment type="similarity">
    <text evidence="2">Belongs to the complex I NDUFB4 subunit family.</text>
</comment>
<gene>
    <name evidence="15" type="ORF">QBC37DRAFT_420995</name>
</gene>
<evidence type="ECO:0000256" key="10">
    <source>
        <dbReference type="ARBA" id="ARBA00023128"/>
    </source>
</evidence>
<evidence type="ECO:0000256" key="1">
    <source>
        <dbReference type="ARBA" id="ARBA00004434"/>
    </source>
</evidence>
<keyword evidence="7" id="KW-0999">Mitochondrion inner membrane</keyword>
<evidence type="ECO:0000256" key="7">
    <source>
        <dbReference type="ARBA" id="ARBA00022792"/>
    </source>
</evidence>
<keyword evidence="8" id="KW-0249">Electron transport</keyword>
<dbReference type="Proteomes" id="UP001301769">
    <property type="component" value="Unassembled WGS sequence"/>
</dbReference>
<evidence type="ECO:0000313" key="16">
    <source>
        <dbReference type="Proteomes" id="UP001301769"/>
    </source>
</evidence>
<keyword evidence="16" id="KW-1185">Reference proteome</keyword>
<dbReference type="Pfam" id="PF07225">
    <property type="entry name" value="NDUF_B4"/>
    <property type="match status" value="1"/>
</dbReference>
<evidence type="ECO:0000256" key="13">
    <source>
        <dbReference type="ARBA" id="ARBA00030987"/>
    </source>
</evidence>
<evidence type="ECO:0000256" key="9">
    <source>
        <dbReference type="ARBA" id="ARBA00022989"/>
    </source>
</evidence>
<dbReference type="PANTHER" id="PTHR39476:SF1">
    <property type="entry name" value="NADH DEHYDROGENASE [UBIQUINONE] 1 BETA SUBCOMPLEX SUBUNIT 4"/>
    <property type="match status" value="1"/>
</dbReference>
<proteinExistence type="inferred from homology"/>
<evidence type="ECO:0000256" key="14">
    <source>
        <dbReference type="SAM" id="Phobius"/>
    </source>
</evidence>
<evidence type="ECO:0000256" key="8">
    <source>
        <dbReference type="ARBA" id="ARBA00022982"/>
    </source>
</evidence>
<dbReference type="GO" id="GO:0005743">
    <property type="term" value="C:mitochondrial inner membrane"/>
    <property type="evidence" value="ECO:0007669"/>
    <property type="project" value="UniProtKB-SubCell"/>
</dbReference>
<reference evidence="15" key="2">
    <citation type="submission" date="2023-05" db="EMBL/GenBank/DDBJ databases">
        <authorList>
            <consortium name="Lawrence Berkeley National Laboratory"/>
            <person name="Steindorff A."/>
            <person name="Hensen N."/>
            <person name="Bonometti L."/>
            <person name="Westerberg I."/>
            <person name="Brannstrom I.O."/>
            <person name="Guillou S."/>
            <person name="Cros-Aarteil S."/>
            <person name="Calhoun S."/>
            <person name="Haridas S."/>
            <person name="Kuo A."/>
            <person name="Mondo S."/>
            <person name="Pangilinan J."/>
            <person name="Riley R."/>
            <person name="Labutti K."/>
            <person name="Andreopoulos B."/>
            <person name="Lipzen A."/>
            <person name="Chen C."/>
            <person name="Yanf M."/>
            <person name="Daum C."/>
            <person name="Ng V."/>
            <person name="Clum A."/>
            <person name="Ohm R."/>
            <person name="Martin F."/>
            <person name="Silar P."/>
            <person name="Natvig D."/>
            <person name="Lalanne C."/>
            <person name="Gautier V."/>
            <person name="Ament-Velasquez S.L."/>
            <person name="Kruys A."/>
            <person name="Hutchinson M.I."/>
            <person name="Powell A.J."/>
            <person name="Barry K."/>
            <person name="Miller A.N."/>
            <person name="Grigoriev I.V."/>
            <person name="Debuchy R."/>
            <person name="Gladieux P."/>
            <person name="Thoren M.H."/>
            <person name="Johannesson H."/>
        </authorList>
    </citation>
    <scope>NUCLEOTIDE SEQUENCE</scope>
    <source>
        <strain evidence="15">PSN293</strain>
    </source>
</reference>
<keyword evidence="4" id="KW-0813">Transport</keyword>
<comment type="subcellular location">
    <subcellularLocation>
        <location evidence="1">Mitochondrion inner membrane</location>
        <topology evidence="1">Single-pass membrane protein</topology>
    </subcellularLocation>
</comment>
<sequence>MADLEHFKVKFDPAFTKAYNVRNNRYRYFRWTPRTAFITTMFVVVVPSIFTAMAYSTDGKWDFRAKRRGDDMREY</sequence>
<evidence type="ECO:0000313" key="15">
    <source>
        <dbReference type="EMBL" id="KAK4214517.1"/>
    </source>
</evidence>
<keyword evidence="11 14" id="KW-0472">Membrane</keyword>
<accession>A0AAN6YDC8</accession>
<dbReference type="AlphaFoldDB" id="A0AAN6YDC8"/>
<reference evidence="15" key="1">
    <citation type="journal article" date="2023" name="Mol. Phylogenet. Evol.">
        <title>Genome-scale phylogeny and comparative genomics of the fungal order Sordariales.</title>
        <authorList>
            <person name="Hensen N."/>
            <person name="Bonometti L."/>
            <person name="Westerberg I."/>
            <person name="Brannstrom I.O."/>
            <person name="Guillou S."/>
            <person name="Cros-Aarteil S."/>
            <person name="Calhoun S."/>
            <person name="Haridas S."/>
            <person name="Kuo A."/>
            <person name="Mondo S."/>
            <person name="Pangilinan J."/>
            <person name="Riley R."/>
            <person name="LaButti K."/>
            <person name="Andreopoulos B."/>
            <person name="Lipzen A."/>
            <person name="Chen C."/>
            <person name="Yan M."/>
            <person name="Daum C."/>
            <person name="Ng V."/>
            <person name="Clum A."/>
            <person name="Steindorff A."/>
            <person name="Ohm R.A."/>
            <person name="Martin F."/>
            <person name="Silar P."/>
            <person name="Natvig D.O."/>
            <person name="Lalanne C."/>
            <person name="Gautier V."/>
            <person name="Ament-Velasquez S.L."/>
            <person name="Kruys A."/>
            <person name="Hutchinson M.I."/>
            <person name="Powell A.J."/>
            <person name="Barry K."/>
            <person name="Miller A.N."/>
            <person name="Grigoriev I.V."/>
            <person name="Debuchy R."/>
            <person name="Gladieux P."/>
            <person name="Hiltunen Thoren M."/>
            <person name="Johannesson H."/>
        </authorList>
    </citation>
    <scope>NUCLEOTIDE SEQUENCE</scope>
    <source>
        <strain evidence="15">PSN293</strain>
    </source>
</reference>
<evidence type="ECO:0000256" key="6">
    <source>
        <dbReference type="ARBA" id="ARBA00022692"/>
    </source>
</evidence>
<evidence type="ECO:0000256" key="2">
    <source>
        <dbReference type="ARBA" id="ARBA00007260"/>
    </source>
</evidence>